<organism evidence="14 15">
    <name type="scientific">Leptobrachium leishanense</name>
    <name type="common">Leishan spiny toad</name>
    <dbReference type="NCBI Taxonomy" id="445787"/>
    <lineage>
        <taxon>Eukaryota</taxon>
        <taxon>Metazoa</taxon>
        <taxon>Chordata</taxon>
        <taxon>Craniata</taxon>
        <taxon>Vertebrata</taxon>
        <taxon>Euteleostomi</taxon>
        <taxon>Amphibia</taxon>
        <taxon>Batrachia</taxon>
        <taxon>Anura</taxon>
        <taxon>Pelobatoidea</taxon>
        <taxon>Megophryidae</taxon>
        <taxon>Leptobrachium</taxon>
    </lineage>
</organism>
<evidence type="ECO:0000313" key="15">
    <source>
        <dbReference type="Proteomes" id="UP000694569"/>
    </source>
</evidence>
<dbReference type="AlphaFoldDB" id="A0A8C5PH75"/>
<dbReference type="PANTHER" id="PTHR48423">
    <property type="entry name" value="INTERLEUKIN-27 RECEPTOR SUBUNIT ALPHA"/>
    <property type="match status" value="1"/>
</dbReference>
<dbReference type="PANTHER" id="PTHR48423:SF1">
    <property type="entry name" value="INTERLEUKIN-27 RECEPTOR SUBUNIT ALPHA"/>
    <property type="match status" value="1"/>
</dbReference>
<keyword evidence="4 12" id="KW-0732">Signal</keyword>
<dbReference type="PROSITE" id="PS50853">
    <property type="entry name" value="FN3"/>
    <property type="match status" value="3"/>
</dbReference>
<comment type="similarity">
    <text evidence="2">Belongs to the type I cytokine receptor family. Type 2 subfamily.</text>
</comment>
<dbReference type="Ensembl" id="ENSLLET00000023635.1">
    <property type="protein sequence ID" value="ENSLLEP00000022763.1"/>
    <property type="gene ID" value="ENSLLEG00000014272.1"/>
</dbReference>
<evidence type="ECO:0000256" key="8">
    <source>
        <dbReference type="ARBA" id="ARBA00023170"/>
    </source>
</evidence>
<evidence type="ECO:0000256" key="5">
    <source>
        <dbReference type="ARBA" id="ARBA00022737"/>
    </source>
</evidence>
<keyword evidence="9" id="KW-0325">Glycoprotein</keyword>
<proteinExistence type="inferred from homology"/>
<evidence type="ECO:0000259" key="13">
    <source>
        <dbReference type="PROSITE" id="PS50853"/>
    </source>
</evidence>
<evidence type="ECO:0000256" key="6">
    <source>
        <dbReference type="ARBA" id="ARBA00022989"/>
    </source>
</evidence>
<evidence type="ECO:0000256" key="3">
    <source>
        <dbReference type="ARBA" id="ARBA00022692"/>
    </source>
</evidence>
<dbReference type="InterPro" id="IPR013783">
    <property type="entry name" value="Ig-like_fold"/>
</dbReference>
<evidence type="ECO:0000313" key="14">
    <source>
        <dbReference type="Ensembl" id="ENSLLEP00000022763.1"/>
    </source>
</evidence>
<dbReference type="GO" id="GO:0005886">
    <property type="term" value="C:plasma membrane"/>
    <property type="evidence" value="ECO:0007669"/>
    <property type="project" value="UniProtKB-ARBA"/>
</dbReference>
<reference evidence="14" key="2">
    <citation type="submission" date="2025-09" db="UniProtKB">
        <authorList>
            <consortium name="Ensembl"/>
        </authorList>
    </citation>
    <scope>IDENTIFICATION</scope>
</reference>
<keyword evidence="5" id="KW-0677">Repeat</keyword>
<reference evidence="14" key="1">
    <citation type="submission" date="2025-08" db="UniProtKB">
        <authorList>
            <consortium name="Ensembl"/>
        </authorList>
    </citation>
    <scope>IDENTIFICATION</scope>
</reference>
<feature type="signal peptide" evidence="12">
    <location>
        <begin position="1"/>
        <end position="27"/>
    </location>
</feature>
<dbReference type="InterPro" id="IPR052672">
    <property type="entry name" value="Type1_Cytokine_Rcpt_Type2"/>
</dbReference>
<feature type="domain" description="Fibronectin type-III" evidence="13">
    <location>
        <begin position="122"/>
        <end position="216"/>
    </location>
</feature>
<keyword evidence="8" id="KW-0675">Receptor</keyword>
<feature type="transmembrane region" description="Helical" evidence="11">
    <location>
        <begin position="506"/>
        <end position="527"/>
    </location>
</feature>
<keyword evidence="3 11" id="KW-0812">Transmembrane</keyword>
<keyword evidence="6 11" id="KW-1133">Transmembrane helix</keyword>
<dbReference type="Pfam" id="PF00041">
    <property type="entry name" value="fn3"/>
    <property type="match status" value="1"/>
</dbReference>
<evidence type="ECO:0000256" key="2">
    <source>
        <dbReference type="ARBA" id="ARBA00008921"/>
    </source>
</evidence>
<evidence type="ECO:0000256" key="7">
    <source>
        <dbReference type="ARBA" id="ARBA00023136"/>
    </source>
</evidence>
<feature type="domain" description="Fibronectin type-III" evidence="13">
    <location>
        <begin position="411"/>
        <end position="504"/>
    </location>
</feature>
<keyword evidence="7 11" id="KW-0472">Membrane</keyword>
<dbReference type="Proteomes" id="UP000694569">
    <property type="component" value="Unplaced"/>
</dbReference>
<evidence type="ECO:0000256" key="1">
    <source>
        <dbReference type="ARBA" id="ARBA00004479"/>
    </source>
</evidence>
<evidence type="ECO:0000256" key="9">
    <source>
        <dbReference type="ARBA" id="ARBA00023180"/>
    </source>
</evidence>
<feature type="domain" description="Fibronectin type-III" evidence="13">
    <location>
        <begin position="311"/>
        <end position="409"/>
    </location>
</feature>
<evidence type="ECO:0000256" key="11">
    <source>
        <dbReference type="SAM" id="Phobius"/>
    </source>
</evidence>
<dbReference type="InterPro" id="IPR036116">
    <property type="entry name" value="FN3_sf"/>
</dbReference>
<protein>
    <recommendedName>
        <fullName evidence="13">Fibronectin type-III domain-containing protein</fullName>
    </recommendedName>
</protein>
<dbReference type="GeneTree" id="ENSGT00940000159829"/>
<evidence type="ECO:0000256" key="12">
    <source>
        <dbReference type="SAM" id="SignalP"/>
    </source>
</evidence>
<keyword evidence="15" id="KW-1185">Reference proteome</keyword>
<dbReference type="CDD" id="cd00063">
    <property type="entry name" value="FN3"/>
    <property type="match status" value="2"/>
</dbReference>
<dbReference type="InterPro" id="IPR003961">
    <property type="entry name" value="FN3_dom"/>
</dbReference>
<comment type="subcellular location">
    <subcellularLocation>
        <location evidence="1">Membrane</location>
        <topology evidence="1">Single-pass type I membrane protein</topology>
    </subcellularLocation>
</comment>
<name>A0A8C5PH75_9ANUR</name>
<sequence length="678" mass="76434">MSIRCRVRIVHKFLLILISTFLAGTAAHCPLCCILRRRDLFLNCTWTGDVVTQYTLRLESLKYNANSPPLIYTPSLGQNWLLIPRENLTLYDHYHLRLQGGDTEEDYYFTYGKDGEKLLIEPPVLPPVTFLEDNIVEVRWLYPPDVSHQDVELQYRKLGEDDWIPADPSDLSHGTYEIYDLEPSSVYEVQVRYLPDELQKMGSLWSEPLTFQTAEEAPTEPLDVWLNSERIGSVSLLWKVPKNHERSHLWNYTVTYARNGESYSEERLCREDLRPCEAFLPPDAADMCVRARNTGGTGPPACAPSLCLDQKPVDLEIKAWSNANNHSITVWWDEPANPPCENITYLAEWTELAKGGNVIMNWTRSQVANRSLALQGKLAPRVPYRVSLFILCQSDCNGSISTIIYSEEGVPFSAPHFSVKPLSSTAAFIAWGEISIWHRQGILTHYNVYVNSTAGSQHHKVSGSNISISGLLPETLYEVWVTASTIAGEGPPGDVNAFHTTGPTPLYLKLLPMYFILVMLGVLILIYSQWKWGRKCWIKVPTPKTSRTLALLYHTGYSNNWDSMQVLPNPPISLVEEIDVPPLLLPPPTDCCQLPISMEEDMESSPPSPATYAWNCDVLSEDDSESSSPRPATMNHCRSSVSEEDASVPATTNHFITSGYEKHFMPTQEEVMGLCQES</sequence>
<feature type="region of interest" description="Disordered" evidence="10">
    <location>
        <begin position="621"/>
        <end position="650"/>
    </location>
</feature>
<accession>A0A8C5PH75</accession>
<dbReference type="Gene3D" id="2.60.40.10">
    <property type="entry name" value="Immunoglobulins"/>
    <property type="match status" value="4"/>
</dbReference>
<evidence type="ECO:0000256" key="10">
    <source>
        <dbReference type="SAM" id="MobiDB-lite"/>
    </source>
</evidence>
<dbReference type="SUPFAM" id="SSF49265">
    <property type="entry name" value="Fibronectin type III"/>
    <property type="match status" value="2"/>
</dbReference>
<feature type="chain" id="PRO_5034453015" description="Fibronectin type-III domain-containing protein" evidence="12">
    <location>
        <begin position="28"/>
        <end position="678"/>
    </location>
</feature>
<dbReference type="SMART" id="SM00060">
    <property type="entry name" value="FN3"/>
    <property type="match status" value="4"/>
</dbReference>
<dbReference type="OrthoDB" id="5989951at2759"/>
<evidence type="ECO:0000256" key="4">
    <source>
        <dbReference type="ARBA" id="ARBA00022729"/>
    </source>
</evidence>